<dbReference type="InterPro" id="IPR038557">
    <property type="entry name" value="RLR_C_sf"/>
</dbReference>
<evidence type="ECO:0000259" key="2">
    <source>
        <dbReference type="PROSITE" id="PS51194"/>
    </source>
</evidence>
<feature type="region of interest" description="Disordered" evidence="1">
    <location>
        <begin position="402"/>
        <end position="443"/>
    </location>
</feature>
<proteinExistence type="predicted"/>
<feature type="domain" description="Helicase C-terminal" evidence="2">
    <location>
        <begin position="74"/>
        <end position="234"/>
    </location>
</feature>
<evidence type="ECO:0008006" key="5">
    <source>
        <dbReference type="Google" id="ProtNLM"/>
    </source>
</evidence>
<dbReference type="Pfam" id="PF00271">
    <property type="entry name" value="Helicase_C"/>
    <property type="match status" value="1"/>
</dbReference>
<dbReference type="PANTHER" id="PTHR14074">
    <property type="entry name" value="HELICASE WITH DEATH DOMAIN-RELATED"/>
    <property type="match status" value="1"/>
</dbReference>
<feature type="non-terminal residue" evidence="4">
    <location>
        <position position="1"/>
    </location>
</feature>
<dbReference type="SMART" id="SM00490">
    <property type="entry name" value="HELICc"/>
    <property type="match status" value="1"/>
</dbReference>
<dbReference type="InterPro" id="IPR027417">
    <property type="entry name" value="P-loop_NTPase"/>
</dbReference>
<feature type="non-terminal residue" evidence="4">
    <location>
        <position position="617"/>
    </location>
</feature>
<dbReference type="Pfam" id="PF11648">
    <property type="entry name" value="RIG-I_C-RD"/>
    <property type="match status" value="1"/>
</dbReference>
<dbReference type="PANTHER" id="PTHR14074:SF16">
    <property type="entry name" value="ANTIVIRAL INNATE IMMUNE RESPONSE RECEPTOR RIG-I"/>
    <property type="match status" value="1"/>
</dbReference>
<feature type="region of interest" description="Disordered" evidence="1">
    <location>
        <begin position="591"/>
        <end position="617"/>
    </location>
</feature>
<dbReference type="AlphaFoldDB" id="A0A0B7AB76"/>
<dbReference type="Gene3D" id="2.170.150.30">
    <property type="entry name" value="RIG-I-like receptor, C-terminal regulatory domain"/>
    <property type="match status" value="1"/>
</dbReference>
<reference evidence="4" key="1">
    <citation type="submission" date="2014-12" db="EMBL/GenBank/DDBJ databases">
        <title>Insight into the proteome of Arion vulgaris.</title>
        <authorList>
            <person name="Aradska J."/>
            <person name="Bulat T."/>
            <person name="Smidak R."/>
            <person name="Sarate P."/>
            <person name="Gangsoo J."/>
            <person name="Sialana F."/>
            <person name="Bilban M."/>
            <person name="Lubec G."/>
        </authorList>
    </citation>
    <scope>NUCLEOTIDE SEQUENCE</scope>
    <source>
        <tissue evidence="4">Skin</tissue>
    </source>
</reference>
<feature type="region of interest" description="Disordered" evidence="1">
    <location>
        <begin position="455"/>
        <end position="475"/>
    </location>
</feature>
<dbReference type="GO" id="GO:0005737">
    <property type="term" value="C:cytoplasm"/>
    <property type="evidence" value="ECO:0007669"/>
    <property type="project" value="TreeGrafter"/>
</dbReference>
<feature type="compositionally biased region" description="Polar residues" evidence="1">
    <location>
        <begin position="595"/>
        <end position="617"/>
    </location>
</feature>
<organism evidence="4">
    <name type="scientific">Arion vulgaris</name>
    <dbReference type="NCBI Taxonomy" id="1028688"/>
    <lineage>
        <taxon>Eukaryota</taxon>
        <taxon>Metazoa</taxon>
        <taxon>Spiralia</taxon>
        <taxon>Lophotrochozoa</taxon>
        <taxon>Mollusca</taxon>
        <taxon>Gastropoda</taxon>
        <taxon>Heterobranchia</taxon>
        <taxon>Euthyneura</taxon>
        <taxon>Panpulmonata</taxon>
        <taxon>Eupulmonata</taxon>
        <taxon>Stylommatophora</taxon>
        <taxon>Helicina</taxon>
        <taxon>Arionoidea</taxon>
        <taxon>Arionidae</taxon>
        <taxon>Arion</taxon>
    </lineage>
</organism>
<protein>
    <recommendedName>
        <fullName evidence="5">RNA helicase</fullName>
    </recommendedName>
</protein>
<dbReference type="SUPFAM" id="SSF52540">
    <property type="entry name" value="P-loop containing nucleoside triphosphate hydrolases"/>
    <property type="match status" value="1"/>
</dbReference>
<evidence type="ECO:0000313" key="4">
    <source>
        <dbReference type="EMBL" id="CEK77225.1"/>
    </source>
</evidence>
<dbReference type="InterPro" id="IPR001650">
    <property type="entry name" value="Helicase_C-like"/>
</dbReference>
<evidence type="ECO:0000259" key="3">
    <source>
        <dbReference type="PROSITE" id="PS51789"/>
    </source>
</evidence>
<dbReference type="PROSITE" id="PS51194">
    <property type="entry name" value="HELICASE_CTER"/>
    <property type="match status" value="1"/>
</dbReference>
<name>A0A0B7AB76_9EUPU</name>
<gene>
    <name evidence="4" type="primary">ORF103551</name>
</gene>
<dbReference type="EMBL" id="HACG01030360">
    <property type="protein sequence ID" value="CEK77225.1"/>
    <property type="molecule type" value="Transcribed_RNA"/>
</dbReference>
<dbReference type="Gene3D" id="3.40.50.300">
    <property type="entry name" value="P-loop containing nucleotide triphosphate hydrolases"/>
    <property type="match status" value="1"/>
</dbReference>
<dbReference type="InterPro" id="IPR021673">
    <property type="entry name" value="RLR_CTR"/>
</dbReference>
<feature type="domain" description="RLR CTR" evidence="3">
    <location>
        <begin position="255"/>
        <end position="393"/>
    </location>
</feature>
<sequence>ANYLSVYNIALELHDLVLMDHVLAYLDKSFVEFSQNNKRSSREDQYFQYFSGFKDRMKNRLRTENPNLTILRKNLCEHLIEKGGKSCGLIFVRTRAMTEALVSWLNTCDDIKLRELKATVFTGTGASVEDGGMTTAEQDEVLQRFKSGDVRLLVSTSVGEEGIDIPECNLVIKYNHVGNEVTTMQTRGRSRKEGGMSILLAMDKTFRKEIVNQEKSKMMERAIQIIRKMSRSKIRKMNKIHQLQIMKDEEIQQIIKQQEESNLLRSNFKMVCHLCRKVVIDSANIRTIFQTHHVVVESNILKQTKTVPYNKAMYIDECKMIGSVRCMGEPEEGKFCYNKLGTMMVYSKIPFVVLGIKNFGFDLNQPLKGLQFYNQWKKVPYFIDEIGPNDFKRYLPESKVVSAMDGESDDDDSSSDDDDDKGNKPHNKNVDEPDTSPSAEQAAEKISDNIASATEQKGLLEVDNMGGVNGTVPKRLDDVLDSQKDKDSGFPGTISAASDFSPRRAIRSNQLLGAGDNGTLKDYSNYDASGISSFQSNDKHHLTQPIPLSQAKRSQLRIENHNLIVGVTKILNNAPKFDSVQSIMAPLPSEKFPSFQCSEPSESIENSTEAGINSTDE</sequence>
<accession>A0A0B7AB76</accession>
<evidence type="ECO:0000256" key="1">
    <source>
        <dbReference type="SAM" id="MobiDB-lite"/>
    </source>
</evidence>
<dbReference type="InterPro" id="IPR051363">
    <property type="entry name" value="RLR_Helicase"/>
</dbReference>
<feature type="compositionally biased region" description="Acidic residues" evidence="1">
    <location>
        <begin position="406"/>
        <end position="420"/>
    </location>
</feature>
<dbReference type="PROSITE" id="PS51789">
    <property type="entry name" value="RLR_CTR"/>
    <property type="match status" value="1"/>
</dbReference>